<reference evidence="1 2" key="1">
    <citation type="submission" date="2018-12" db="EMBL/GenBank/DDBJ databases">
        <title>Vibrio sp. isolated from China Sea.</title>
        <authorList>
            <person name="Li Y."/>
        </authorList>
    </citation>
    <scope>NUCLEOTIDE SEQUENCE [LARGE SCALE GENOMIC DNA]</scope>
    <source>
        <strain evidence="1 2">BEI207</strain>
    </source>
</reference>
<organism evidence="1 2">
    <name type="scientific">Vibrio aquaticus</name>
    <dbReference type="NCBI Taxonomy" id="2496559"/>
    <lineage>
        <taxon>Bacteria</taxon>
        <taxon>Pseudomonadati</taxon>
        <taxon>Pseudomonadota</taxon>
        <taxon>Gammaproteobacteria</taxon>
        <taxon>Vibrionales</taxon>
        <taxon>Vibrionaceae</taxon>
        <taxon>Vibrio</taxon>
    </lineage>
</organism>
<sequence length="133" mass="14856">MVQLNTVMPVRVTPLDTNSTGEVTKDFNQNVNSVKNGEQINVDSQQHFDGHRNILNSINNANVIGIASTTERDISAADYNSPMFQSILDELIDGEHVNVNDLDANKVHDKAVKIYTDLGLHEIENVEDEDFDF</sequence>
<evidence type="ECO:0000313" key="2">
    <source>
        <dbReference type="Proteomes" id="UP000268973"/>
    </source>
</evidence>
<dbReference type="RefSeq" id="WP_126573569.1">
    <property type="nucleotide sequence ID" value="NZ_RXZH01000002.1"/>
</dbReference>
<protein>
    <submittedName>
        <fullName evidence="1">Uncharacterized protein</fullName>
    </submittedName>
</protein>
<gene>
    <name evidence="1" type="ORF">EJ063_07555</name>
</gene>
<proteinExistence type="predicted"/>
<keyword evidence="2" id="KW-1185">Reference proteome</keyword>
<dbReference type="AlphaFoldDB" id="A0A432CXS1"/>
<dbReference type="Proteomes" id="UP000268973">
    <property type="component" value="Unassembled WGS sequence"/>
</dbReference>
<name>A0A432CXS1_9VIBR</name>
<comment type="caution">
    <text evidence="1">The sequence shown here is derived from an EMBL/GenBank/DDBJ whole genome shotgun (WGS) entry which is preliminary data.</text>
</comment>
<accession>A0A432CXS1</accession>
<evidence type="ECO:0000313" key="1">
    <source>
        <dbReference type="EMBL" id="RTZ16642.1"/>
    </source>
</evidence>
<dbReference type="EMBL" id="RXZH01000002">
    <property type="protein sequence ID" value="RTZ16642.1"/>
    <property type="molecule type" value="Genomic_DNA"/>
</dbReference>